<dbReference type="GO" id="GO:0003677">
    <property type="term" value="F:DNA binding"/>
    <property type="evidence" value="ECO:0007669"/>
    <property type="project" value="InterPro"/>
</dbReference>
<name>A0A0F9E1F4_9ZZZZ</name>
<dbReference type="PANTHER" id="PTHR34388:SF1">
    <property type="entry name" value="DNA POLYMERASE III SUBUNIT DELTA"/>
    <property type="match status" value="1"/>
</dbReference>
<evidence type="ECO:0000256" key="1">
    <source>
        <dbReference type="ARBA" id="ARBA00022679"/>
    </source>
</evidence>
<evidence type="ECO:0000256" key="3">
    <source>
        <dbReference type="ARBA" id="ARBA00022705"/>
    </source>
</evidence>
<organism evidence="5">
    <name type="scientific">marine sediment metagenome</name>
    <dbReference type="NCBI Taxonomy" id="412755"/>
    <lineage>
        <taxon>unclassified sequences</taxon>
        <taxon>metagenomes</taxon>
        <taxon>ecological metagenomes</taxon>
    </lineage>
</organism>
<evidence type="ECO:0000313" key="5">
    <source>
        <dbReference type="EMBL" id="KKL23731.1"/>
    </source>
</evidence>
<dbReference type="InterPro" id="IPR027417">
    <property type="entry name" value="P-loop_NTPase"/>
</dbReference>
<keyword evidence="4" id="KW-0239">DNA-directed DNA polymerase</keyword>
<dbReference type="GO" id="GO:0003887">
    <property type="term" value="F:DNA-directed DNA polymerase activity"/>
    <property type="evidence" value="ECO:0007669"/>
    <property type="project" value="UniProtKB-KW"/>
</dbReference>
<evidence type="ECO:0000256" key="2">
    <source>
        <dbReference type="ARBA" id="ARBA00022695"/>
    </source>
</evidence>
<dbReference type="SUPFAM" id="SSF52540">
    <property type="entry name" value="P-loop containing nucleoside triphosphate hydrolases"/>
    <property type="match status" value="1"/>
</dbReference>
<dbReference type="GO" id="GO:0006261">
    <property type="term" value="P:DNA-templated DNA replication"/>
    <property type="evidence" value="ECO:0007669"/>
    <property type="project" value="TreeGrafter"/>
</dbReference>
<protein>
    <submittedName>
        <fullName evidence="5">Uncharacterized protein</fullName>
    </submittedName>
</protein>
<dbReference type="EMBL" id="LAZR01036868">
    <property type="protein sequence ID" value="KKL23731.1"/>
    <property type="molecule type" value="Genomic_DNA"/>
</dbReference>
<comment type="caution">
    <text evidence="5">The sequence shown here is derived from an EMBL/GenBank/DDBJ whole genome shotgun (WGS) entry which is preliminary data.</text>
</comment>
<keyword evidence="3" id="KW-0235">DNA replication</keyword>
<keyword evidence="2" id="KW-0548">Nucleotidyltransferase</keyword>
<proteinExistence type="predicted"/>
<gene>
    <name evidence="5" type="ORF">LCGC14_2422460</name>
</gene>
<dbReference type="InterPro" id="IPR005790">
    <property type="entry name" value="DNA_polIII_delta"/>
</dbReference>
<dbReference type="Gene3D" id="3.40.50.300">
    <property type="entry name" value="P-loop containing nucleotide triphosphate hydrolases"/>
    <property type="match status" value="1"/>
</dbReference>
<dbReference type="AlphaFoldDB" id="A0A0F9E1F4"/>
<accession>A0A0F9E1F4</accession>
<evidence type="ECO:0000256" key="4">
    <source>
        <dbReference type="ARBA" id="ARBA00022932"/>
    </source>
</evidence>
<reference evidence="5" key="1">
    <citation type="journal article" date="2015" name="Nature">
        <title>Complex archaea that bridge the gap between prokaryotes and eukaryotes.</title>
        <authorList>
            <person name="Spang A."/>
            <person name="Saw J.H."/>
            <person name="Jorgensen S.L."/>
            <person name="Zaremba-Niedzwiedzka K."/>
            <person name="Martijn J."/>
            <person name="Lind A.E."/>
            <person name="van Eijk R."/>
            <person name="Schleper C."/>
            <person name="Guy L."/>
            <person name="Ettema T.J."/>
        </authorList>
    </citation>
    <scope>NUCLEOTIDE SEQUENCE</scope>
</reference>
<keyword evidence="1" id="KW-0808">Transferase</keyword>
<dbReference type="PANTHER" id="PTHR34388">
    <property type="entry name" value="DNA POLYMERASE III SUBUNIT DELTA"/>
    <property type="match status" value="1"/>
</dbReference>
<sequence length="309" mass="35353">MGFARHVLGCRKERFETTLKKMPHTTLWGIFLWYNASMIVTLYGPDSYRLNRKLNQLLDSYRSKHVQTDICDIDISEHPDAWQEVRDFLKQPALFVDAKVAVVREVASVTEKEWIRTLKSVVKSNSRIVVLATNHKKPSRAFSFLYTDPAKSQEFAELSGASLQQFIARELEELRVKLSPEALRFFMSYLEAHNDRSWRIVQVVAITGLAGFTQPVSLRDMQSIVHWDVSEELFTAVRRLLNTQNLSERLAVLEKLYIHGESLAHVFNLLAYQAHGKNAARIAAYDVLKKSGKLEDSEALLAFTIGALR</sequence>
<dbReference type="GO" id="GO:0009360">
    <property type="term" value="C:DNA polymerase III complex"/>
    <property type="evidence" value="ECO:0007669"/>
    <property type="project" value="TreeGrafter"/>
</dbReference>